<dbReference type="RefSeq" id="WP_212905336.1">
    <property type="nucleotide sequence ID" value="NZ_BOPZ01000050.1"/>
</dbReference>
<protein>
    <submittedName>
        <fullName evidence="3">Cycloisomaltooligosaccharide glucanotransferase</fullName>
    </submittedName>
</protein>
<evidence type="ECO:0000313" key="3">
    <source>
        <dbReference type="EMBL" id="GIM30669.1"/>
    </source>
</evidence>
<reference evidence="3" key="1">
    <citation type="submission" date="2021-03" db="EMBL/GenBank/DDBJ databases">
        <title>Taxonomic study of Clostridium polyendosporum from meadow-gley soil under rice.</title>
        <authorList>
            <person name="Kobayashi H."/>
            <person name="Tanizawa Y."/>
            <person name="Yagura M."/>
        </authorList>
    </citation>
    <scope>NUCLEOTIDE SEQUENCE</scope>
    <source>
        <strain evidence="3">JCM 30710</strain>
    </source>
</reference>
<dbReference type="InterPro" id="IPR013780">
    <property type="entry name" value="Glyco_hydro_b"/>
</dbReference>
<dbReference type="Proteomes" id="UP000679179">
    <property type="component" value="Unassembled WGS sequence"/>
</dbReference>
<comment type="similarity">
    <text evidence="1">Belongs to the glycosyl hydrolase 66 family.</text>
</comment>
<dbReference type="Gene3D" id="3.20.20.80">
    <property type="entry name" value="Glycosidases"/>
    <property type="match status" value="1"/>
</dbReference>
<dbReference type="CDD" id="cd14745">
    <property type="entry name" value="GH66"/>
    <property type="match status" value="1"/>
</dbReference>
<evidence type="ECO:0000313" key="4">
    <source>
        <dbReference type="Proteomes" id="UP000679179"/>
    </source>
</evidence>
<sequence>MFKKKFIIVIILVLAVVALAYIGKSYWKLNTNNSAIYQDMLIKDVYTDKSSYKLHEGVYYVVKLKNDLEKDYSGKLRVYFKHLDKSIYYKEVKVNLKKGEYKELNLKWFPPDDDYTGYMLEVYAVKGNKIIDHRNTAIDVSSDWSKFPRYGYIANFPEMDRNKAKEIIDNLSRFHLNGLQFYDWQYKHDLPLAGTVDNPELTWPDIANRRTSGETVKNFINFAHDKNMMAANYNLMYGAYEDYETRGVKKEWGLYKDNNHNEADSFSLPDSWAVKKVYLMNPGNKEWQNYMFQREKDVMDVYNFDVFHVDTLGPRGTLYDYNGNEVNIDKTYTDFLNNAKKALNKRIVVNNVQEFGKTPVSKDTDVDFLYTEIWPSDYASYGMIKKTIDNDLRYSNGKKASVIAAYMNYGMHRGEEFNEHSVKLTDAAIFAAGGAHVELGDTGMLSNEYFANDNVKMTPALTSSMRNYYDFIVAYENILRDNMNEVNTTIEVPGINVSNNGSAKTIWAYSKENKKYQTVQLINLLNREDDNWRDEKGSCSPPETKKDFILKLYVDYTDIKSVNLASPDLNGGTSMPLKYSKKKDSKGNFLEIKVPELQYWDTIFIERSV</sequence>
<proteinExistence type="inferred from homology"/>
<name>A0A919S2J5_9CLOT</name>
<dbReference type="Gene3D" id="2.60.40.1180">
    <property type="entry name" value="Golgi alpha-mannosidase II"/>
    <property type="match status" value="1"/>
</dbReference>
<accession>A0A919S2J5</accession>
<evidence type="ECO:0000256" key="2">
    <source>
        <dbReference type="ARBA" id="ARBA00022729"/>
    </source>
</evidence>
<organism evidence="3 4">
    <name type="scientific">Clostridium polyendosporum</name>
    <dbReference type="NCBI Taxonomy" id="69208"/>
    <lineage>
        <taxon>Bacteria</taxon>
        <taxon>Bacillati</taxon>
        <taxon>Bacillota</taxon>
        <taxon>Clostridia</taxon>
        <taxon>Eubacteriales</taxon>
        <taxon>Clostridiaceae</taxon>
        <taxon>Clostridium</taxon>
    </lineage>
</organism>
<dbReference type="AlphaFoldDB" id="A0A919S2J5"/>
<keyword evidence="2" id="KW-0732">Signal</keyword>
<dbReference type="Gene3D" id="2.60.40.10">
    <property type="entry name" value="Immunoglobulins"/>
    <property type="match status" value="1"/>
</dbReference>
<evidence type="ECO:0000256" key="1">
    <source>
        <dbReference type="ARBA" id="ARBA00010837"/>
    </source>
</evidence>
<gene>
    <name evidence="3" type="ORF">CPJCM30710_33350</name>
</gene>
<dbReference type="InterPro" id="IPR025092">
    <property type="entry name" value="Glyco_hydro_66"/>
</dbReference>
<dbReference type="Pfam" id="PF13199">
    <property type="entry name" value="Glyco_hydro_66"/>
    <property type="match status" value="1"/>
</dbReference>
<keyword evidence="4" id="KW-1185">Reference proteome</keyword>
<comment type="caution">
    <text evidence="3">The sequence shown here is derived from an EMBL/GenBank/DDBJ whole genome shotgun (WGS) entry which is preliminary data.</text>
</comment>
<dbReference type="InterPro" id="IPR013783">
    <property type="entry name" value="Ig-like_fold"/>
</dbReference>
<dbReference type="EMBL" id="BOPZ01000050">
    <property type="protein sequence ID" value="GIM30669.1"/>
    <property type="molecule type" value="Genomic_DNA"/>
</dbReference>